<name>F3ZXM2_MAHA5</name>
<dbReference type="AlphaFoldDB" id="F3ZXM2"/>
<feature type="transmembrane region" description="Helical" evidence="2">
    <location>
        <begin position="7"/>
        <end position="26"/>
    </location>
</feature>
<reference evidence="3 4" key="2">
    <citation type="journal article" date="2011" name="Stand. Genomic Sci.">
        <title>Complete genome sequence of Mahella australiensis type strain (50-1 BON).</title>
        <authorList>
            <person name="Sikorski J."/>
            <person name="Teshima H."/>
            <person name="Nolan M."/>
            <person name="Lucas S."/>
            <person name="Hammon N."/>
            <person name="Deshpande S."/>
            <person name="Cheng J.F."/>
            <person name="Pitluck S."/>
            <person name="Liolios K."/>
            <person name="Pagani I."/>
            <person name="Ivanova N."/>
            <person name="Huntemann M."/>
            <person name="Mavromatis K."/>
            <person name="Ovchinikova G."/>
            <person name="Pati A."/>
            <person name="Tapia R."/>
            <person name="Han C."/>
            <person name="Goodwin L."/>
            <person name="Chen A."/>
            <person name="Palaniappan K."/>
            <person name="Land M."/>
            <person name="Hauser L."/>
            <person name="Ngatchou-Djao O.D."/>
            <person name="Rohde M."/>
            <person name="Pukall R."/>
            <person name="Spring S."/>
            <person name="Abt B."/>
            <person name="Goker M."/>
            <person name="Detter J.C."/>
            <person name="Woyke T."/>
            <person name="Bristow J."/>
            <person name="Markowitz V."/>
            <person name="Hugenholtz P."/>
            <person name="Eisen J.A."/>
            <person name="Kyrpides N.C."/>
            <person name="Klenk H.P."/>
            <person name="Lapidus A."/>
        </authorList>
    </citation>
    <scope>NUCLEOTIDE SEQUENCE [LARGE SCALE GENOMIC DNA]</scope>
    <source>
        <strain evidence="4">DSM 15567 / CIP 107919 / 50-1 BON</strain>
    </source>
</reference>
<proteinExistence type="predicted"/>
<keyword evidence="4" id="KW-1185">Reference proteome</keyword>
<dbReference type="EMBL" id="CP002360">
    <property type="protein sequence ID" value="AEE95529.1"/>
    <property type="molecule type" value="Genomic_DNA"/>
</dbReference>
<keyword evidence="1" id="KW-0175">Coiled coil</keyword>
<accession>F3ZXM2</accession>
<dbReference type="STRING" id="697281.Mahau_0313"/>
<dbReference type="OrthoDB" id="10005466at2"/>
<dbReference type="Proteomes" id="UP000008457">
    <property type="component" value="Chromosome"/>
</dbReference>
<evidence type="ECO:0000256" key="2">
    <source>
        <dbReference type="SAM" id="Phobius"/>
    </source>
</evidence>
<protein>
    <submittedName>
        <fullName evidence="3">Uncharacterized protein</fullName>
    </submittedName>
</protein>
<dbReference type="RefSeq" id="WP_013779962.1">
    <property type="nucleotide sequence ID" value="NC_015520.1"/>
</dbReference>
<reference evidence="4" key="1">
    <citation type="submission" date="2010-11" db="EMBL/GenBank/DDBJ databases">
        <title>The complete genome of Mahella australiensis DSM 15567.</title>
        <authorList>
            <consortium name="US DOE Joint Genome Institute (JGI-PGF)"/>
            <person name="Lucas S."/>
            <person name="Copeland A."/>
            <person name="Lapidus A."/>
            <person name="Bruce D."/>
            <person name="Goodwin L."/>
            <person name="Pitluck S."/>
            <person name="Kyrpides N."/>
            <person name="Mavromatis K."/>
            <person name="Pagani I."/>
            <person name="Ivanova N."/>
            <person name="Teshima H."/>
            <person name="Brettin T."/>
            <person name="Detter J.C."/>
            <person name="Han C."/>
            <person name="Tapia R."/>
            <person name="Land M."/>
            <person name="Hauser L."/>
            <person name="Markowitz V."/>
            <person name="Cheng J.-F."/>
            <person name="Hugenholtz P."/>
            <person name="Woyke T."/>
            <person name="Wu D."/>
            <person name="Spring S."/>
            <person name="Pukall R."/>
            <person name="Steenblock K."/>
            <person name="Schneider S."/>
            <person name="Klenk H.-P."/>
            <person name="Eisen J.A."/>
        </authorList>
    </citation>
    <scope>NUCLEOTIDE SEQUENCE [LARGE SCALE GENOMIC DNA]</scope>
    <source>
        <strain evidence="4">DSM 15567 / CIP 107919 / 50-1 BON</strain>
    </source>
</reference>
<evidence type="ECO:0000313" key="3">
    <source>
        <dbReference type="EMBL" id="AEE95529.1"/>
    </source>
</evidence>
<evidence type="ECO:0000256" key="1">
    <source>
        <dbReference type="SAM" id="Coils"/>
    </source>
</evidence>
<evidence type="ECO:0000313" key="4">
    <source>
        <dbReference type="Proteomes" id="UP000008457"/>
    </source>
</evidence>
<organism evidence="3 4">
    <name type="scientific">Mahella australiensis (strain DSM 15567 / CIP 107919 / 50-1 BON)</name>
    <dbReference type="NCBI Taxonomy" id="697281"/>
    <lineage>
        <taxon>Bacteria</taxon>
        <taxon>Bacillati</taxon>
        <taxon>Bacillota</taxon>
        <taxon>Clostridia</taxon>
        <taxon>Thermoanaerobacterales</taxon>
        <taxon>Thermoanaerobacterales Family IV. Incertae Sedis</taxon>
        <taxon>Mahella</taxon>
    </lineage>
</organism>
<sequence length="302" mass="33972">MDKGRRIWAIIVSIFMIANILMMMSMKGRINDLHNEIDRMNAGLTDEIRRTNQDVNNLRNDLISKIEKSESLLASFETEVEYKNGQILYTIDFVPKEKRNDEIIFLSIEDEKKEIVSTNGSSYTATLALMKHQSELAPIISFESPTGIRQEALPRENLNELFSLGYDSSLENEGGSAEEDKKILKLTVYTRDVKASSLLSGTPTATAVIEDASTNAEIARKKMQFEEAGAALEKEKTKAVSFTADLSEYGEKGGPYAVWVEIETENGIFYREQVASFYGEYNVKKERVAEFAVGTGVLYPVW</sequence>
<dbReference type="eggNOG" id="ENOG502ZW6X">
    <property type="taxonomic scope" value="Bacteria"/>
</dbReference>
<dbReference type="KEGG" id="mas:Mahau_0313"/>
<keyword evidence="2" id="KW-0812">Transmembrane</keyword>
<gene>
    <name evidence="3" type="ordered locus">Mahau_0313</name>
</gene>
<feature type="coiled-coil region" evidence="1">
    <location>
        <begin position="41"/>
        <end position="79"/>
    </location>
</feature>
<keyword evidence="2" id="KW-0472">Membrane</keyword>
<keyword evidence="2" id="KW-1133">Transmembrane helix</keyword>
<dbReference type="HOGENOM" id="CLU_920716_0_0_9"/>